<dbReference type="SUPFAM" id="SSF57959">
    <property type="entry name" value="Leucine zipper domain"/>
    <property type="match status" value="1"/>
</dbReference>
<evidence type="ECO:0000256" key="3">
    <source>
        <dbReference type="ARBA" id="ARBA00023163"/>
    </source>
</evidence>
<dbReference type="InterPro" id="IPR051027">
    <property type="entry name" value="bZIP_transcription_factors"/>
</dbReference>
<feature type="region of interest" description="Disordered" evidence="5">
    <location>
        <begin position="575"/>
        <end position="594"/>
    </location>
</feature>
<dbReference type="GO" id="GO:0003700">
    <property type="term" value="F:DNA-binding transcription factor activity"/>
    <property type="evidence" value="ECO:0007669"/>
    <property type="project" value="InterPro"/>
</dbReference>
<feature type="compositionally biased region" description="Polar residues" evidence="5">
    <location>
        <begin position="122"/>
        <end position="132"/>
    </location>
</feature>
<evidence type="ECO:0000256" key="1">
    <source>
        <dbReference type="ARBA" id="ARBA00004123"/>
    </source>
</evidence>
<feature type="compositionally biased region" description="Polar residues" evidence="5">
    <location>
        <begin position="232"/>
        <end position="257"/>
    </location>
</feature>
<feature type="compositionally biased region" description="Basic and acidic residues" evidence="5">
    <location>
        <begin position="111"/>
        <end position="120"/>
    </location>
</feature>
<protein>
    <recommendedName>
        <fullName evidence="6">BZIP domain-containing protein</fullName>
    </recommendedName>
</protein>
<dbReference type="VEuPathDB" id="FungiDB:HGUI_00640"/>
<name>A0A1L0AWF0_9ASCO</name>
<feature type="compositionally biased region" description="Polar residues" evidence="5">
    <location>
        <begin position="94"/>
        <end position="110"/>
    </location>
</feature>
<proteinExistence type="predicted"/>
<sequence length="594" mass="65532">MNSLTTEPNPFEQSFKIQAKESSASINSNSVDNNIVPDMDTPVTSLVKSIAKDQPHNIKKNIKIEDNKSEPPVFNSETPRSALFMQYIAQDNQHTDNQNVNSAKNNSTSDLDNKNKKESLLPENSESVIPPHINNTVTAKNKAIQNISVFKDPLSAGGLSNGLVSPWPFSNHSNISPGLTTPGGRKIKDDIFSNNFQNINFNNYQQYPVNQQISHLKANQGKVKLTPGPSALNETQKSNLSPSDDFTKQMINNNSYFPTVPRSTNTSQNDKQNSSNQQGSYLSIIQGDRLASNNSTNGLNSPGSFLNNMGLGSSSMNSMYFGNMNYMGNIRTGLTPKISQPSALSSNVVSSNQVMDVNKNITDNDAGGLTGPTNINSVNSNTILSDSINGGNNYATMDNQNSHLSTAANSKKNSTDNVQFAKEIKNEILQRKSSKEVNPTGTKKRGRKPGKLKSAVSKPTSLKDMDNMTITDIKHHPDLTEDEKRKGILEKNRIAAYNFRQRKKEFIKTMEKKVAFFEKEYEEISDLNTYLMGSSNGDSRVGALFQLQSVLGDNEMAKAITAQIIHKMQNTSYQKRNGENPFTYLNDESKDPES</sequence>
<dbReference type="PANTHER" id="PTHR19304">
    <property type="entry name" value="CYCLIC-AMP RESPONSE ELEMENT BINDING PROTEIN"/>
    <property type="match status" value="1"/>
</dbReference>
<organism evidence="7 8">
    <name type="scientific">Hanseniaspora guilliermondii</name>
    <dbReference type="NCBI Taxonomy" id="56406"/>
    <lineage>
        <taxon>Eukaryota</taxon>
        <taxon>Fungi</taxon>
        <taxon>Dikarya</taxon>
        <taxon>Ascomycota</taxon>
        <taxon>Saccharomycotina</taxon>
        <taxon>Saccharomycetes</taxon>
        <taxon>Saccharomycodales</taxon>
        <taxon>Saccharomycodaceae</taxon>
        <taxon>Hanseniaspora</taxon>
    </lineage>
</organism>
<dbReference type="OrthoDB" id="295274at2759"/>
<keyword evidence="2" id="KW-0805">Transcription regulation</keyword>
<keyword evidence="8" id="KW-1185">Reference proteome</keyword>
<dbReference type="SMART" id="SM00338">
    <property type="entry name" value="BRLZ"/>
    <property type="match status" value="1"/>
</dbReference>
<gene>
    <name evidence="7" type="ORF">HGUI_00640</name>
</gene>
<evidence type="ECO:0000313" key="8">
    <source>
        <dbReference type="Proteomes" id="UP000183365"/>
    </source>
</evidence>
<evidence type="ECO:0000256" key="2">
    <source>
        <dbReference type="ARBA" id="ARBA00023015"/>
    </source>
</evidence>
<dbReference type="AlphaFoldDB" id="A0A1L0AWF0"/>
<keyword evidence="3" id="KW-0804">Transcription</keyword>
<feature type="region of interest" description="Disordered" evidence="5">
    <location>
        <begin position="431"/>
        <end position="471"/>
    </location>
</feature>
<dbReference type="CDD" id="cd14687">
    <property type="entry name" value="bZIP_ATF2"/>
    <property type="match status" value="1"/>
</dbReference>
<dbReference type="GO" id="GO:0005634">
    <property type="term" value="C:nucleus"/>
    <property type="evidence" value="ECO:0007669"/>
    <property type="project" value="UniProtKB-SubCell"/>
</dbReference>
<evidence type="ECO:0000256" key="5">
    <source>
        <dbReference type="SAM" id="MobiDB-lite"/>
    </source>
</evidence>
<dbReference type="InterPro" id="IPR046347">
    <property type="entry name" value="bZIP_sf"/>
</dbReference>
<feature type="region of interest" description="Disordered" evidence="5">
    <location>
        <begin position="94"/>
        <end position="132"/>
    </location>
</feature>
<dbReference type="Pfam" id="PF00170">
    <property type="entry name" value="bZIP_1"/>
    <property type="match status" value="1"/>
</dbReference>
<feature type="compositionally biased region" description="Basic residues" evidence="5">
    <location>
        <begin position="442"/>
        <end position="451"/>
    </location>
</feature>
<feature type="compositionally biased region" description="Low complexity" evidence="5">
    <location>
        <begin position="263"/>
        <end position="278"/>
    </location>
</feature>
<dbReference type="EMBL" id="FQNF01000007">
    <property type="protein sequence ID" value="SGZ38440.1"/>
    <property type="molecule type" value="Genomic_DNA"/>
</dbReference>
<feature type="compositionally biased region" description="Basic and acidic residues" evidence="5">
    <location>
        <begin position="461"/>
        <end position="471"/>
    </location>
</feature>
<feature type="region of interest" description="Disordered" evidence="5">
    <location>
        <begin position="226"/>
        <end position="278"/>
    </location>
</feature>
<comment type="subcellular location">
    <subcellularLocation>
        <location evidence="1">Nucleus</location>
    </subcellularLocation>
</comment>
<keyword evidence="4" id="KW-0539">Nucleus</keyword>
<dbReference type="Gene3D" id="1.20.5.170">
    <property type="match status" value="1"/>
</dbReference>
<dbReference type="InterPro" id="IPR004827">
    <property type="entry name" value="bZIP"/>
</dbReference>
<dbReference type="Proteomes" id="UP000183365">
    <property type="component" value="Unassembled WGS sequence"/>
</dbReference>
<evidence type="ECO:0000259" key="6">
    <source>
        <dbReference type="SMART" id="SM00338"/>
    </source>
</evidence>
<evidence type="ECO:0000256" key="4">
    <source>
        <dbReference type="ARBA" id="ARBA00023242"/>
    </source>
</evidence>
<evidence type="ECO:0000313" key="7">
    <source>
        <dbReference type="EMBL" id="SGZ38440.1"/>
    </source>
</evidence>
<reference evidence="8" key="1">
    <citation type="submission" date="2016-11" db="EMBL/GenBank/DDBJ databases">
        <authorList>
            <person name="Guldener U."/>
        </authorList>
    </citation>
    <scope>NUCLEOTIDE SEQUENCE [LARGE SCALE GENOMIC DNA]</scope>
</reference>
<accession>A0A1L0AWF0</accession>
<feature type="domain" description="BZIP" evidence="6">
    <location>
        <begin position="480"/>
        <end position="541"/>
    </location>
</feature>